<keyword evidence="2" id="KW-1064">Adaptive immunity</keyword>
<dbReference type="PANTHER" id="PTHR19367">
    <property type="entry name" value="T-CELL RECEPTOR ALPHA CHAIN V REGION"/>
    <property type="match status" value="1"/>
</dbReference>
<dbReference type="InterPro" id="IPR007110">
    <property type="entry name" value="Ig-like_dom"/>
</dbReference>
<dbReference type="Ensembl" id="ENSCABT00000016197.1">
    <property type="protein sequence ID" value="ENSCABP00000014783.1"/>
    <property type="gene ID" value="ENSCABG00000011046.1"/>
</dbReference>
<dbReference type="InterPro" id="IPR013783">
    <property type="entry name" value="Ig-like_fold"/>
</dbReference>
<evidence type="ECO:0000256" key="4">
    <source>
        <dbReference type="ARBA" id="ARBA00023319"/>
    </source>
</evidence>
<evidence type="ECO:0000313" key="8">
    <source>
        <dbReference type="Ensembl" id="ENSCABP00000014783.1"/>
    </source>
</evidence>
<feature type="chain" id="PRO_5034829850" description="Ig-like domain-containing protein" evidence="6">
    <location>
        <begin position="31"/>
        <end position="192"/>
    </location>
</feature>
<evidence type="ECO:0000256" key="3">
    <source>
        <dbReference type="ARBA" id="ARBA00023170"/>
    </source>
</evidence>
<protein>
    <recommendedName>
        <fullName evidence="7">Ig-like domain-containing protein</fullName>
    </recommendedName>
</protein>
<evidence type="ECO:0000256" key="2">
    <source>
        <dbReference type="ARBA" id="ARBA00023130"/>
    </source>
</evidence>
<feature type="domain" description="Ig-like" evidence="7">
    <location>
        <begin position="25"/>
        <end position="132"/>
    </location>
</feature>
<accession>A0A8C0GVS0</accession>
<evidence type="ECO:0000259" key="7">
    <source>
        <dbReference type="PROSITE" id="PS50835"/>
    </source>
</evidence>
<dbReference type="PANTHER" id="PTHR19367:SF18">
    <property type="entry name" value="T CELL RECEPTOR ALPHA VARIABLE 16"/>
    <property type="match status" value="1"/>
</dbReference>
<dbReference type="Pfam" id="PF07686">
    <property type="entry name" value="V-set"/>
    <property type="match status" value="1"/>
</dbReference>
<dbReference type="AlphaFoldDB" id="A0A8C0GVS0"/>
<evidence type="ECO:0000256" key="5">
    <source>
        <dbReference type="ARBA" id="ARBA00043266"/>
    </source>
</evidence>
<evidence type="ECO:0000256" key="1">
    <source>
        <dbReference type="ARBA" id="ARBA00022729"/>
    </source>
</evidence>
<dbReference type="PROSITE" id="PS50835">
    <property type="entry name" value="IG_LIKE"/>
    <property type="match status" value="1"/>
</dbReference>
<reference evidence="8" key="2">
    <citation type="submission" date="2025-09" db="UniProtKB">
        <authorList>
            <consortium name="Ensembl"/>
        </authorList>
    </citation>
    <scope>IDENTIFICATION</scope>
</reference>
<feature type="signal peptide" evidence="6">
    <location>
        <begin position="1"/>
        <end position="30"/>
    </location>
</feature>
<keyword evidence="5" id="KW-1279">T cell receptor</keyword>
<dbReference type="Proteomes" id="UP000694404">
    <property type="component" value="Unplaced"/>
</dbReference>
<dbReference type="SUPFAM" id="SSF48726">
    <property type="entry name" value="Immunoglobulin"/>
    <property type="match status" value="1"/>
</dbReference>
<organism evidence="8 9">
    <name type="scientific">Chelonoidis abingdonii</name>
    <name type="common">Abingdon island giant tortoise</name>
    <name type="synonym">Testudo abingdonii</name>
    <dbReference type="NCBI Taxonomy" id="106734"/>
    <lineage>
        <taxon>Eukaryota</taxon>
        <taxon>Metazoa</taxon>
        <taxon>Chordata</taxon>
        <taxon>Craniata</taxon>
        <taxon>Vertebrata</taxon>
        <taxon>Euteleostomi</taxon>
        <taxon>Archelosauria</taxon>
        <taxon>Testudinata</taxon>
        <taxon>Testudines</taxon>
        <taxon>Cryptodira</taxon>
        <taxon>Durocryptodira</taxon>
        <taxon>Testudinoidea</taxon>
        <taxon>Testudinidae</taxon>
        <taxon>Chelonoidis</taxon>
    </lineage>
</organism>
<dbReference type="GO" id="GO:0002250">
    <property type="term" value="P:adaptive immune response"/>
    <property type="evidence" value="ECO:0007669"/>
    <property type="project" value="UniProtKB-KW"/>
</dbReference>
<dbReference type="Gene3D" id="2.60.40.10">
    <property type="entry name" value="Immunoglobulins"/>
    <property type="match status" value="1"/>
</dbReference>
<proteinExistence type="predicted"/>
<sequence length="192" mass="21120">MQCWALGSPAGIAPMQLILPFFCLPAQALSDSVFWVPTEVMLTDRQSMTLGCNFSSSRSQLDVFWCWQHQEQPLQLIMRVNKYGQELSQSGHFWAVLHPQNNMTPLSILGAVLQDSAGYFCALAPTLGWELSVPAHKSLPASPSRVGLGAQFSSLCRAQEAQPPDLPEMTKVCPWTRCDSPPCARQTTAPSL</sequence>
<keyword evidence="3" id="KW-0675">Receptor</keyword>
<dbReference type="InterPro" id="IPR051287">
    <property type="entry name" value="TCR_variable_region"/>
</dbReference>
<evidence type="ECO:0000313" key="9">
    <source>
        <dbReference type="Proteomes" id="UP000694404"/>
    </source>
</evidence>
<keyword evidence="4" id="KW-0393">Immunoglobulin domain</keyword>
<reference evidence="8" key="1">
    <citation type="submission" date="2025-08" db="UniProtKB">
        <authorList>
            <consortium name="Ensembl"/>
        </authorList>
    </citation>
    <scope>IDENTIFICATION</scope>
</reference>
<keyword evidence="1 6" id="KW-0732">Signal</keyword>
<keyword evidence="5" id="KW-0391">Immunity</keyword>
<keyword evidence="9" id="KW-1185">Reference proteome</keyword>
<name>A0A8C0GVS0_CHEAB</name>
<dbReference type="GO" id="GO:0042101">
    <property type="term" value="C:T cell receptor complex"/>
    <property type="evidence" value="ECO:0007669"/>
    <property type="project" value="UniProtKB-KW"/>
</dbReference>
<dbReference type="InterPro" id="IPR036179">
    <property type="entry name" value="Ig-like_dom_sf"/>
</dbReference>
<dbReference type="InterPro" id="IPR013106">
    <property type="entry name" value="Ig_V-set"/>
</dbReference>
<evidence type="ECO:0000256" key="6">
    <source>
        <dbReference type="SAM" id="SignalP"/>
    </source>
</evidence>